<sequence>MAYTHDVSVCGTYILDILGVPVTEIPPGGGRLLIEEIRLAVAGTAGGTVVPCARLGLRALAVGAVGSDEKADWMLNALEREGIDIALMERMTGAPTSATILPIRPDGSRPVMHARGASARWRIAPETQVAACRSKILHLGGVGSLLAMDGAPSVALLQDAKAAGCTTTLDLIQARRETLALVEPLLPYVDFFMPSIDETSAMVGTDDPAACARFFIDKGAGACAISLGADGSFVMTRDGRQFTVPAFDVAVRDTSGCGDSYTGGFIAGLARDWDLLDCAKLATATAAIVATGLGSGANLVSFEETAKAMNTLPVRKPARA</sequence>
<proteinExistence type="predicted"/>
<dbReference type="GO" id="GO:0005829">
    <property type="term" value="C:cytosol"/>
    <property type="evidence" value="ECO:0007669"/>
    <property type="project" value="TreeGrafter"/>
</dbReference>
<dbReference type="InterPro" id="IPR029056">
    <property type="entry name" value="Ribokinase-like"/>
</dbReference>
<protein>
    <submittedName>
        <fullName evidence="4">Kinase</fullName>
    </submittedName>
</protein>
<comment type="caution">
    <text evidence="4">The sequence shown here is derived from an EMBL/GenBank/DDBJ whole genome shotgun (WGS) entry which is preliminary data.</text>
</comment>
<keyword evidence="2 4" id="KW-0418">Kinase</keyword>
<accession>A0A0R3D188</accession>
<dbReference type="SUPFAM" id="SSF53613">
    <property type="entry name" value="Ribokinase-like"/>
    <property type="match status" value="1"/>
</dbReference>
<dbReference type="Proteomes" id="UP000051380">
    <property type="component" value="Unassembled WGS sequence"/>
</dbReference>
<dbReference type="OrthoDB" id="9813569at2"/>
<keyword evidence="1" id="KW-0808">Transferase</keyword>
<dbReference type="PANTHER" id="PTHR10584:SF166">
    <property type="entry name" value="RIBOKINASE"/>
    <property type="match status" value="1"/>
</dbReference>
<evidence type="ECO:0000256" key="1">
    <source>
        <dbReference type="ARBA" id="ARBA00022679"/>
    </source>
</evidence>
<gene>
    <name evidence="4" type="ORF">AOQ72_08100</name>
</gene>
<reference evidence="4 5" key="1">
    <citation type="submission" date="2015-09" db="EMBL/GenBank/DDBJ databases">
        <title>Draft Genome Sequence of the Strain BR 3267 (Bradyrhizobium yuanmingense) recommended as inoculant for cowpea in Brazil.</title>
        <authorList>
            <person name="Simoes-Araujo J.L."/>
            <person name="Zilli J.E."/>
        </authorList>
    </citation>
    <scope>NUCLEOTIDE SEQUENCE [LARGE SCALE GENOMIC DNA]</scope>
    <source>
        <strain evidence="4 5">BR3267</strain>
    </source>
</reference>
<dbReference type="EMBL" id="LJYF01000004">
    <property type="protein sequence ID" value="KRQ01428.1"/>
    <property type="molecule type" value="Genomic_DNA"/>
</dbReference>
<evidence type="ECO:0000256" key="2">
    <source>
        <dbReference type="ARBA" id="ARBA00022777"/>
    </source>
</evidence>
<dbReference type="Pfam" id="PF00294">
    <property type="entry name" value="PfkB"/>
    <property type="match status" value="1"/>
</dbReference>
<dbReference type="CDD" id="cd01166">
    <property type="entry name" value="KdgK"/>
    <property type="match status" value="1"/>
</dbReference>
<evidence type="ECO:0000313" key="5">
    <source>
        <dbReference type="Proteomes" id="UP000051380"/>
    </source>
</evidence>
<feature type="domain" description="Carbohydrate kinase PfkB" evidence="3">
    <location>
        <begin position="33"/>
        <end position="297"/>
    </location>
</feature>
<dbReference type="AlphaFoldDB" id="A0A0R3D188"/>
<evidence type="ECO:0000259" key="3">
    <source>
        <dbReference type="Pfam" id="PF00294"/>
    </source>
</evidence>
<name>A0A0R3D188_9BRAD</name>
<evidence type="ECO:0000313" key="4">
    <source>
        <dbReference type="EMBL" id="KRQ01428.1"/>
    </source>
</evidence>
<dbReference type="RefSeq" id="WP_057026124.1">
    <property type="nucleotide sequence ID" value="NZ_LJYF01000004.1"/>
</dbReference>
<dbReference type="Gene3D" id="3.40.1190.20">
    <property type="match status" value="1"/>
</dbReference>
<dbReference type="GO" id="GO:0016301">
    <property type="term" value="F:kinase activity"/>
    <property type="evidence" value="ECO:0007669"/>
    <property type="project" value="UniProtKB-KW"/>
</dbReference>
<dbReference type="STRING" id="108015.GA0061099_1007107"/>
<dbReference type="PANTHER" id="PTHR10584">
    <property type="entry name" value="SUGAR KINASE"/>
    <property type="match status" value="1"/>
</dbReference>
<organism evidence="4 5">
    <name type="scientific">Bradyrhizobium yuanmingense</name>
    <dbReference type="NCBI Taxonomy" id="108015"/>
    <lineage>
        <taxon>Bacteria</taxon>
        <taxon>Pseudomonadati</taxon>
        <taxon>Pseudomonadota</taxon>
        <taxon>Alphaproteobacteria</taxon>
        <taxon>Hyphomicrobiales</taxon>
        <taxon>Nitrobacteraceae</taxon>
        <taxon>Bradyrhizobium</taxon>
    </lineage>
</organism>
<dbReference type="InterPro" id="IPR011611">
    <property type="entry name" value="PfkB_dom"/>
</dbReference>